<gene>
    <name evidence="1" type="ORF">Tfer_1166</name>
</gene>
<name>A0A0L6W3I7_9FIRM</name>
<dbReference type="Pfam" id="PF13692">
    <property type="entry name" value="Glyco_trans_1_4"/>
    <property type="match status" value="1"/>
</dbReference>
<keyword evidence="2" id="KW-1185">Reference proteome</keyword>
<keyword evidence="1" id="KW-0808">Transferase</keyword>
<dbReference type="RefSeq" id="WP_052217247.1">
    <property type="nucleotide sequence ID" value="NZ_LGTE01000006.1"/>
</dbReference>
<accession>A0A0L6W3I7</accession>
<evidence type="ECO:0000313" key="1">
    <source>
        <dbReference type="EMBL" id="KNZ70026.1"/>
    </source>
</evidence>
<dbReference type="AlphaFoldDB" id="A0A0L6W3I7"/>
<reference evidence="2" key="1">
    <citation type="submission" date="2015-07" db="EMBL/GenBank/DDBJ databases">
        <title>Complete Genome of Thermincola ferriacetica strain Z-0001T.</title>
        <authorList>
            <person name="Lusk B."/>
            <person name="Badalamenti J.P."/>
            <person name="Parameswaran P."/>
            <person name="Bond D.R."/>
            <person name="Torres C.I."/>
        </authorList>
    </citation>
    <scope>NUCLEOTIDE SEQUENCE [LARGE SCALE GENOMIC DNA]</scope>
    <source>
        <strain evidence="2">Z-0001</strain>
    </source>
</reference>
<evidence type="ECO:0000313" key="2">
    <source>
        <dbReference type="Proteomes" id="UP000037175"/>
    </source>
</evidence>
<protein>
    <submittedName>
        <fullName evidence="1">Group 1 glycosyl transferase</fullName>
    </submittedName>
</protein>
<comment type="caution">
    <text evidence="1">The sequence shown here is derived from an EMBL/GenBank/DDBJ whole genome shotgun (WGS) entry which is preliminary data.</text>
</comment>
<sequence>MQNALKNYSRKFDAVVCLSAIDWDFLWQRTQEIMFQFACMGYPVLFVENTGVRTPRIKDVPRVLNRAKNALAKLKNRTAWARNKQYAESLKIHSPLALPFPYFKPAIKINNMLLKRRIMKFSQETGIPVNRMLMWTYMTTPLALELSNGLPWAGVVVDLVSDPCKVPGAEKLKPFHLQILQRAHLVACASKPMFDQVKTQMPSNQVDKVILIEDGFSAWLAEAADKEINVVTDASFRPTAVYIGGINQKIWWEALIHLAKNFPEVSFVLIGPKETEKLPTDELPNVTWLPPFSNYTQLGAFLKRCQVGLIPYVKDTYVAGMRPAKINEYMVMGLPIVATKLPELVRFTKEHGSGVMYVAETPEEFVFALKKALEEDCIKLRSKRRQIAHEHAWIKVCGKLEGKLHQLI</sequence>
<dbReference type="SUPFAM" id="SSF53756">
    <property type="entry name" value="UDP-Glycosyltransferase/glycogen phosphorylase"/>
    <property type="match status" value="1"/>
</dbReference>
<dbReference type="GO" id="GO:0016740">
    <property type="term" value="F:transferase activity"/>
    <property type="evidence" value="ECO:0007669"/>
    <property type="project" value="UniProtKB-KW"/>
</dbReference>
<dbReference type="Gene3D" id="3.40.50.2000">
    <property type="entry name" value="Glycogen Phosphorylase B"/>
    <property type="match status" value="1"/>
</dbReference>
<dbReference type="Proteomes" id="UP000037175">
    <property type="component" value="Unassembled WGS sequence"/>
</dbReference>
<dbReference type="EMBL" id="LGTE01000006">
    <property type="protein sequence ID" value="KNZ70026.1"/>
    <property type="molecule type" value="Genomic_DNA"/>
</dbReference>
<proteinExistence type="predicted"/>
<organism evidence="1 2">
    <name type="scientific">Thermincola ferriacetica</name>
    <dbReference type="NCBI Taxonomy" id="281456"/>
    <lineage>
        <taxon>Bacteria</taxon>
        <taxon>Bacillati</taxon>
        <taxon>Bacillota</taxon>
        <taxon>Clostridia</taxon>
        <taxon>Eubacteriales</taxon>
        <taxon>Thermincolaceae</taxon>
        <taxon>Thermincola</taxon>
    </lineage>
</organism>